<dbReference type="Proteomes" id="UP000199344">
    <property type="component" value="Unassembled WGS sequence"/>
</dbReference>
<evidence type="ECO:0000259" key="2">
    <source>
        <dbReference type="Pfam" id="PF12804"/>
    </source>
</evidence>
<sequence>MRLGGLLLAAGASRRFGPEDKLLADLDGFPLVRHAALALRRAGPDLLVATVSSAQVGALLRETGFRIVTIPAGQPQSVSLSAGLTEMQRLQAQRCVLALGDMPYLADEDFSALLSAPADLPACMWSEGAPSPPAVVPRGWFGRLIGLRGDRGAREILQELPASQRVPAPRERLRDIDLLSDLPGR</sequence>
<evidence type="ECO:0000313" key="3">
    <source>
        <dbReference type="EMBL" id="SDE60280.1"/>
    </source>
</evidence>
<evidence type="ECO:0000256" key="1">
    <source>
        <dbReference type="ARBA" id="ARBA00022842"/>
    </source>
</evidence>
<dbReference type="InterPro" id="IPR025877">
    <property type="entry name" value="MobA-like_NTP_Trfase"/>
</dbReference>
<accession>A0A1G7E9P6</accession>
<dbReference type="PANTHER" id="PTHR43777:SF1">
    <property type="entry name" value="MOLYBDENUM COFACTOR CYTIDYLYLTRANSFERASE"/>
    <property type="match status" value="1"/>
</dbReference>
<name>A0A1G7E9P6_9RHOB</name>
<proteinExistence type="predicted"/>
<protein>
    <submittedName>
        <fullName evidence="3">Molybdenum cofactor cytidylyltransferase</fullName>
    </submittedName>
</protein>
<dbReference type="RefSeq" id="WP_090524447.1">
    <property type="nucleotide sequence ID" value="NZ_FNAH01000008.1"/>
</dbReference>
<dbReference type="Pfam" id="PF12804">
    <property type="entry name" value="NTP_transf_3"/>
    <property type="match status" value="1"/>
</dbReference>
<keyword evidence="3" id="KW-0808">Transferase</keyword>
<dbReference type="InterPro" id="IPR029044">
    <property type="entry name" value="Nucleotide-diphossugar_trans"/>
</dbReference>
<keyword evidence="4" id="KW-1185">Reference proteome</keyword>
<organism evidence="3 4">
    <name type="scientific">Paracoccus isoporae</name>
    <dbReference type="NCBI Taxonomy" id="591205"/>
    <lineage>
        <taxon>Bacteria</taxon>
        <taxon>Pseudomonadati</taxon>
        <taxon>Pseudomonadota</taxon>
        <taxon>Alphaproteobacteria</taxon>
        <taxon>Rhodobacterales</taxon>
        <taxon>Paracoccaceae</taxon>
        <taxon>Paracoccus</taxon>
    </lineage>
</organism>
<evidence type="ECO:0000313" key="4">
    <source>
        <dbReference type="Proteomes" id="UP000199344"/>
    </source>
</evidence>
<dbReference type="GO" id="GO:0016779">
    <property type="term" value="F:nucleotidyltransferase activity"/>
    <property type="evidence" value="ECO:0007669"/>
    <property type="project" value="UniProtKB-KW"/>
</dbReference>
<dbReference type="PANTHER" id="PTHR43777">
    <property type="entry name" value="MOLYBDENUM COFACTOR CYTIDYLYLTRANSFERASE"/>
    <property type="match status" value="1"/>
</dbReference>
<keyword evidence="1" id="KW-0460">Magnesium</keyword>
<feature type="domain" description="MobA-like NTP transferase" evidence="2">
    <location>
        <begin position="5"/>
        <end position="160"/>
    </location>
</feature>
<dbReference type="Gene3D" id="3.90.550.10">
    <property type="entry name" value="Spore Coat Polysaccharide Biosynthesis Protein SpsA, Chain A"/>
    <property type="match status" value="1"/>
</dbReference>
<keyword evidence="3" id="KW-0548">Nucleotidyltransferase</keyword>
<reference evidence="3 4" key="1">
    <citation type="submission" date="2016-10" db="EMBL/GenBank/DDBJ databases">
        <authorList>
            <person name="de Groot N.N."/>
        </authorList>
    </citation>
    <scope>NUCLEOTIDE SEQUENCE [LARGE SCALE GENOMIC DNA]</scope>
    <source>
        <strain evidence="3 4">DSM 22220</strain>
    </source>
</reference>
<gene>
    <name evidence="3" type="ORF">SAMN05421538_108133</name>
</gene>
<dbReference type="STRING" id="591205.SAMN05421538_108133"/>
<dbReference type="AlphaFoldDB" id="A0A1G7E9P6"/>
<dbReference type="EMBL" id="FNAH01000008">
    <property type="protein sequence ID" value="SDE60280.1"/>
    <property type="molecule type" value="Genomic_DNA"/>
</dbReference>
<dbReference type="SUPFAM" id="SSF53448">
    <property type="entry name" value="Nucleotide-diphospho-sugar transferases"/>
    <property type="match status" value="1"/>
</dbReference>